<comment type="caution">
    <text evidence="5">The sequence shown here is derived from an EMBL/GenBank/DDBJ whole genome shotgun (WGS) entry which is preliminary data.</text>
</comment>
<dbReference type="Pfam" id="PF08433">
    <property type="entry name" value="KTI12"/>
    <property type="match status" value="1"/>
</dbReference>
<comment type="similarity">
    <text evidence="3">Belongs to the KTI12 family.</text>
</comment>
<protein>
    <recommendedName>
        <fullName evidence="7">Chromatin associated protein KTI12</fullName>
    </recommendedName>
</protein>
<evidence type="ECO:0000313" key="6">
    <source>
        <dbReference type="Proteomes" id="UP000245609"/>
    </source>
</evidence>
<dbReference type="STRING" id="133381.A0A2T9Y307"/>
<sequence>MPLILFTGYPSSGKTTRAIELKDWLTKKIDSPGYSGPPLQVLLVSDSSQGISKTSYEASVEEKKARSSIMSAVERQTSKNSIVIVDSLNYIKGFRYQLYCVARSLGTPHCVIYTAAPIEFARNINSKRPDGYPSEIFENLVSRYEEPNSSSRWDSPLFTILQHSPDETIPFDQIWETIVEKKAPPPNLATAIDPVTESNFLYIMEKSTKEIIQKIMDSQNLGISTVDIPDGNCKICLLFFSRFFLLYVNLPGRPVTLIELRRLRKQFISINRIHKLNINSISRLFAEYLNSNF</sequence>
<keyword evidence="2" id="KW-0067">ATP-binding</keyword>
<evidence type="ECO:0000256" key="1">
    <source>
        <dbReference type="ARBA" id="ARBA00022741"/>
    </source>
</evidence>
<dbReference type="EMBL" id="MBFS01003433">
    <property type="protein sequence ID" value="PVU86693.1"/>
    <property type="molecule type" value="Genomic_DNA"/>
</dbReference>
<dbReference type="InterPro" id="IPR013641">
    <property type="entry name" value="KTI12/PSTK"/>
</dbReference>
<dbReference type="SUPFAM" id="SSF52540">
    <property type="entry name" value="P-loop containing nucleoside triphosphate hydrolases"/>
    <property type="match status" value="1"/>
</dbReference>
<dbReference type="GO" id="GO:0005524">
    <property type="term" value="F:ATP binding"/>
    <property type="evidence" value="ECO:0007669"/>
    <property type="project" value="UniProtKB-KW"/>
</dbReference>
<dbReference type="GO" id="GO:0006400">
    <property type="term" value="P:tRNA modification"/>
    <property type="evidence" value="ECO:0007669"/>
    <property type="project" value="UniProtKB-ARBA"/>
</dbReference>
<dbReference type="OrthoDB" id="9972657at2759"/>
<proteinExistence type="inferred from homology"/>
<name>A0A2T9Y307_9FUNG</name>
<evidence type="ECO:0000256" key="2">
    <source>
        <dbReference type="ARBA" id="ARBA00022840"/>
    </source>
</evidence>
<evidence type="ECO:0008006" key="7">
    <source>
        <dbReference type="Google" id="ProtNLM"/>
    </source>
</evidence>
<reference evidence="5 6" key="1">
    <citation type="journal article" date="2018" name="MBio">
        <title>Comparative Genomics Reveals the Core Gene Toolbox for the Fungus-Insect Symbiosis.</title>
        <authorList>
            <person name="Wang Y."/>
            <person name="Stata M."/>
            <person name="Wang W."/>
            <person name="Stajich J.E."/>
            <person name="White M.M."/>
            <person name="Moncalvo J.M."/>
        </authorList>
    </citation>
    <scope>NUCLEOTIDE SEQUENCE [LARGE SCALE GENOMIC DNA]</scope>
    <source>
        <strain evidence="5 6">SC-DP-2</strain>
    </source>
</reference>
<comment type="subunit">
    <text evidence="4">Interacts with the elongator complex.</text>
</comment>
<keyword evidence="6" id="KW-1185">Reference proteome</keyword>
<evidence type="ECO:0000256" key="4">
    <source>
        <dbReference type="ARBA" id="ARBA00063730"/>
    </source>
</evidence>
<accession>A0A2T9Y307</accession>
<organism evidence="5 6">
    <name type="scientific">Smittium megazygosporum</name>
    <dbReference type="NCBI Taxonomy" id="133381"/>
    <lineage>
        <taxon>Eukaryota</taxon>
        <taxon>Fungi</taxon>
        <taxon>Fungi incertae sedis</taxon>
        <taxon>Zoopagomycota</taxon>
        <taxon>Kickxellomycotina</taxon>
        <taxon>Harpellomycetes</taxon>
        <taxon>Harpellales</taxon>
        <taxon>Legeriomycetaceae</taxon>
        <taxon>Smittium</taxon>
    </lineage>
</organism>
<evidence type="ECO:0000256" key="3">
    <source>
        <dbReference type="ARBA" id="ARBA00025768"/>
    </source>
</evidence>
<gene>
    <name evidence="5" type="ORF">BB560_006625</name>
</gene>
<keyword evidence="1" id="KW-0547">Nucleotide-binding</keyword>
<dbReference type="InterPro" id="IPR027417">
    <property type="entry name" value="P-loop_NTPase"/>
</dbReference>
<dbReference type="PANTHER" id="PTHR12435">
    <property type="match status" value="1"/>
</dbReference>
<evidence type="ECO:0000313" key="5">
    <source>
        <dbReference type="EMBL" id="PVU86693.1"/>
    </source>
</evidence>
<dbReference type="Gene3D" id="3.40.50.300">
    <property type="entry name" value="P-loop containing nucleotide triphosphate hydrolases"/>
    <property type="match status" value="1"/>
</dbReference>
<dbReference type="FunFam" id="3.40.50.300:FF:000827">
    <property type="entry name" value="KTI12 chromatin-associated homolog"/>
    <property type="match status" value="1"/>
</dbReference>
<dbReference type="AlphaFoldDB" id="A0A2T9Y307"/>
<dbReference type="Proteomes" id="UP000245609">
    <property type="component" value="Unassembled WGS sequence"/>
</dbReference>
<dbReference type="GO" id="GO:0006357">
    <property type="term" value="P:regulation of transcription by RNA polymerase II"/>
    <property type="evidence" value="ECO:0007669"/>
    <property type="project" value="UniProtKB-ARBA"/>
</dbReference>